<accession>R7RU16</accession>
<organism evidence="1 2">
    <name type="scientific">Carnobacterium maltaromaticum LMA28</name>
    <dbReference type="NCBI Taxonomy" id="1234679"/>
    <lineage>
        <taxon>Bacteria</taxon>
        <taxon>Bacillati</taxon>
        <taxon>Bacillota</taxon>
        <taxon>Bacilli</taxon>
        <taxon>Lactobacillales</taxon>
        <taxon>Carnobacteriaceae</taxon>
        <taxon>Carnobacterium</taxon>
    </lineage>
</organism>
<dbReference type="HOGENOM" id="CLU_679145_0_0_9"/>
<proteinExistence type="predicted"/>
<gene>
    <name evidence="1" type="ORF">BN424_1864</name>
</gene>
<dbReference type="AlphaFoldDB" id="R7RU16"/>
<dbReference type="OrthoDB" id="2784074at2"/>
<evidence type="ECO:0000313" key="1">
    <source>
        <dbReference type="EMBL" id="CDF59514.1"/>
    </source>
</evidence>
<sequence length="405" mass="46828">MSINKSVFNKYDLGKMCENLHIVSIGDDISDYDRQVSFMHKDENLVKIESSNENFNEIILLSEDLYINSSGLSKLVAVRDIISQIIKSFYECKRKGNNDYKSKIIQGLNDLKNCSKNYTVYIPLKFKLANKMLRQKLEIVSFAESETIRDNFETVTLEMIKEKKVDFLKTNIISSSSKNVIQLTEERIENIDDIFIHLSQKSLKVPKKNKYEFLYPYFCAVIPNDSGGYSESIVSGVEGRKNDNYYNIIVDNIRHSPEYLAYLISLEDNYFNGGGSEIENRLFLSLKWLSKAFKEENSSMKIAFSIIALEAIFQNHKNTNQIADRIAILTSKLISDDREEQTKIIKKIKNLYDNRSRIVHGRDLAEFANSDFYYISELISIIISKFYSSKDLEKINTLAELEGYL</sequence>
<dbReference type="STRING" id="1234679.BN424_1864"/>
<dbReference type="RefSeq" id="WP_016356463.1">
    <property type="nucleotide sequence ID" value="NC_019425.2"/>
</dbReference>
<dbReference type="Proteomes" id="UP000000212">
    <property type="component" value="Chromosome"/>
</dbReference>
<evidence type="ECO:0000313" key="2">
    <source>
        <dbReference type="Proteomes" id="UP000000212"/>
    </source>
</evidence>
<keyword evidence="2" id="KW-1185">Reference proteome</keyword>
<reference evidence="2" key="1">
    <citation type="journal article" date="2013" name="Genome Announc.">
        <title>Complete Chromosome Sequence of Carnobacterium maltaromaticum LMA 28.</title>
        <authorList>
            <person name="Cailliez-Grimal C."/>
            <person name="Chaillou S."/>
            <person name="Anba-Mondoloni J."/>
            <person name="Loux V."/>
            <person name="Afzal M.I."/>
            <person name="Rahman A."/>
            <person name="Kergourlay G."/>
            <person name="Champomier-Verges M.C."/>
            <person name="Zagorec M."/>
            <person name="Dalgaard P."/>
            <person name="Leisner J.J."/>
            <person name="Prevost H."/>
            <person name="Revol-Junelles A.M."/>
            <person name="Borges F."/>
        </authorList>
    </citation>
    <scope>NUCLEOTIDE SEQUENCE</scope>
    <source>
        <strain evidence="2">LMA28</strain>
    </source>
</reference>
<dbReference type="KEGG" id="cml:BN424_1864"/>
<dbReference type="EMBL" id="HE999757">
    <property type="protein sequence ID" value="CDF59514.1"/>
    <property type="molecule type" value="Genomic_DNA"/>
</dbReference>
<protein>
    <submittedName>
        <fullName evidence="1">Uncharacterized protein</fullName>
    </submittedName>
</protein>
<name>R7RU16_CARML</name>